<name>A0A0A0RM77_9CAUD</name>
<sequence>MSEKTNKLFLRAARSALVAWKGDFNEDDELAQELWVWYLESPAVQKKIDNADAALAQTLIRDQALNILAGQALERDLERNIYSSDSVKDALRGESTNRYLLDILPMAMEWLDKKNEIQAEEIRVRYEDGVVPPRGSAAEARLKRAVKSLTQRVNVIAHTAGLQRDEDGNLLDKEGPGSAAAIFPETRKAQGDGHSDPTATIALLLIEHPELRDEYLYEPSLPEFLGGRCHAQPA</sequence>
<dbReference type="Pfam" id="PF25684">
    <property type="entry name" value="Mycobacteriophage_Gp53"/>
    <property type="match status" value="1"/>
</dbReference>
<keyword evidence="2" id="KW-1185">Reference proteome</keyword>
<reference evidence="1 2" key="1">
    <citation type="submission" date="2014-09" db="EMBL/GenBank/DDBJ databases">
        <authorList>
            <person name="King A.R."/>
            <person name="Cook R.C."/>
            <person name="Khenner E.M."/>
            <person name="Owens N.L."/>
            <person name="Sharma A."/>
            <person name="Stairs E.N."/>
            <person name="King R.A."/>
            <person name="Rinehart C.A."/>
            <person name="Serrano M.G."/>
            <person name="Buck G."/>
            <person name="Lee V."/>
            <person name="Wang Y."/>
            <person name="Carvalho R."/>
            <person name="Voegtly L."/>
            <person name="Shi R."/>
            <person name="Duckworth R."/>
            <person name="Johnson A."/>
            <person name="Loviza R."/>
            <person name="Walstead R."/>
            <person name="Shah Z."/>
            <person name="Kiflezghi M."/>
            <person name="Wade K."/>
            <person name="Anders K.R."/>
            <person name="Braun M.A."/>
            <person name="Delesalle V.A."/>
            <person name="Hughes L.E."/>
            <person name="Ware V.C."/>
            <person name="Bradley K.W."/>
            <person name="Barker L.P."/>
            <person name="Asai D.J."/>
            <person name="Bowman C.A."/>
            <person name="Russell D.A."/>
            <person name="Pope W.H."/>
            <person name="Jacobs-Sera D."/>
            <person name="Hendrix R.W."/>
            <person name="Hatfull G.F."/>
        </authorList>
    </citation>
    <scope>NUCLEOTIDE SEQUENCE [LARGE SCALE GENOMIC DNA]</scope>
</reference>
<evidence type="ECO:0000313" key="2">
    <source>
        <dbReference type="Proteomes" id="UP000030210"/>
    </source>
</evidence>
<organism evidence="1 2">
    <name type="scientific">Mycobacterium phage Larenn</name>
    <dbReference type="NCBI Taxonomy" id="1560285"/>
    <lineage>
        <taxon>Viruses</taxon>
        <taxon>Duplodnaviria</taxon>
        <taxon>Heunggongvirae</taxon>
        <taxon>Uroviricota</taxon>
        <taxon>Caudoviricetes</taxon>
        <taxon>Turbidovirus</taxon>
        <taxon>Turbidovirus larenn</taxon>
    </lineage>
</organism>
<dbReference type="Proteomes" id="UP000030210">
    <property type="component" value="Segment"/>
</dbReference>
<evidence type="ECO:0008006" key="3">
    <source>
        <dbReference type="Google" id="ProtNLM"/>
    </source>
</evidence>
<dbReference type="GeneID" id="26632066"/>
<dbReference type="RefSeq" id="YP_009205427.1">
    <property type="nucleotide sequence ID" value="NC_028877.1"/>
</dbReference>
<dbReference type="KEGG" id="vg:26632066"/>
<dbReference type="InterPro" id="IPR057899">
    <property type="entry name" value="Gp53"/>
</dbReference>
<protein>
    <recommendedName>
        <fullName evidence="3">Helix-turn-helix DNA binding domain protein</fullName>
    </recommendedName>
</protein>
<dbReference type="OrthoDB" id="6368at10239"/>
<accession>A0A0A0RM77</accession>
<gene>
    <name evidence="1" type="ORF">PBI_LARENN_53</name>
</gene>
<evidence type="ECO:0000313" key="1">
    <source>
        <dbReference type="EMBL" id="AIW02948.1"/>
    </source>
</evidence>
<dbReference type="EMBL" id="KM677210">
    <property type="protein sequence ID" value="AIW02948.1"/>
    <property type="molecule type" value="Genomic_DNA"/>
</dbReference>
<proteinExistence type="predicted"/>